<dbReference type="GO" id="GO:1903509">
    <property type="term" value="P:liposaccharide metabolic process"/>
    <property type="evidence" value="ECO:0007669"/>
    <property type="project" value="UniProtKB-ARBA"/>
</dbReference>
<feature type="domain" description="Glycosyltransferase subfamily 4-like N-terminal" evidence="4">
    <location>
        <begin position="21"/>
        <end position="183"/>
    </location>
</feature>
<evidence type="ECO:0000259" key="4">
    <source>
        <dbReference type="Pfam" id="PF13579"/>
    </source>
</evidence>
<dbReference type="GO" id="GO:0016757">
    <property type="term" value="F:glycosyltransferase activity"/>
    <property type="evidence" value="ECO:0007669"/>
    <property type="project" value="UniProtKB-KW"/>
</dbReference>
<organism evidence="5 6">
    <name type="scientific">Mycobacterium yunnanensis</name>
    <dbReference type="NCBI Taxonomy" id="368477"/>
    <lineage>
        <taxon>Bacteria</taxon>
        <taxon>Bacillati</taxon>
        <taxon>Actinomycetota</taxon>
        <taxon>Actinomycetes</taxon>
        <taxon>Mycobacteriales</taxon>
        <taxon>Mycobacteriaceae</taxon>
        <taxon>Mycobacterium</taxon>
    </lineage>
</organism>
<evidence type="ECO:0000313" key="6">
    <source>
        <dbReference type="Proteomes" id="UP001141629"/>
    </source>
</evidence>
<protein>
    <submittedName>
        <fullName evidence="5">Glycosyltransferase</fullName>
    </submittedName>
</protein>
<dbReference type="AlphaFoldDB" id="A0A9X2Z1M0"/>
<keyword evidence="6" id="KW-1185">Reference proteome</keyword>
<dbReference type="GO" id="GO:1901137">
    <property type="term" value="P:carbohydrate derivative biosynthetic process"/>
    <property type="evidence" value="ECO:0007669"/>
    <property type="project" value="UniProtKB-ARBA"/>
</dbReference>
<dbReference type="Gene3D" id="3.40.50.2000">
    <property type="entry name" value="Glycogen Phosphorylase B"/>
    <property type="match status" value="2"/>
</dbReference>
<dbReference type="InterPro" id="IPR001296">
    <property type="entry name" value="Glyco_trans_1"/>
</dbReference>
<dbReference type="GO" id="GO:0008610">
    <property type="term" value="P:lipid biosynthetic process"/>
    <property type="evidence" value="ECO:0007669"/>
    <property type="project" value="UniProtKB-ARBA"/>
</dbReference>
<accession>A0A9X2Z1M0</accession>
<sequence>MKLALVGSHGVEQGANARDDVAPLASALAEHGVDVVVYCCRGGATGQSASRAEAGYRVVHLPGAGTAGNGSDAELAAVMGDFARFLTARWTEDPPDVVGSASWIYGVAAQLAADRCGVPSVSSLPELGHVVQRRQRRRAGPPQRPRFERLIARSAAGVMVSCNEDLAELVGLGCSRRRLSLLPRPVDARHFSPEGPAVHRTDRQRIVTVTRDLLPYRGVDDAIRALSRLPGAELVVVGGPDRHSLDKDADARRLLGVARAVNVSDRVHLTGHVSRDDLPRVLRSADVFVAPSWYQPFGVALVEAMACGLPVVASAAGGMLDTVVNDVTGVLVPPRNPFKLAKSLDEVLRAGALRSGMGLAGRVRAQSRYCSDRVAAEAAEAYEVAARAKTVRGAGGSSSSTATNHVA</sequence>
<keyword evidence="1" id="KW-0328">Glycosyltransferase</keyword>
<evidence type="ECO:0000256" key="1">
    <source>
        <dbReference type="ARBA" id="ARBA00022676"/>
    </source>
</evidence>
<dbReference type="Pfam" id="PF13579">
    <property type="entry name" value="Glyco_trans_4_4"/>
    <property type="match status" value="1"/>
</dbReference>
<dbReference type="Proteomes" id="UP001141629">
    <property type="component" value="Unassembled WGS sequence"/>
</dbReference>
<dbReference type="InterPro" id="IPR050194">
    <property type="entry name" value="Glycosyltransferase_grp1"/>
</dbReference>
<dbReference type="SUPFAM" id="SSF53756">
    <property type="entry name" value="UDP-Glycosyltransferase/glycogen phosphorylase"/>
    <property type="match status" value="1"/>
</dbReference>
<dbReference type="Pfam" id="PF00534">
    <property type="entry name" value="Glycos_transf_1"/>
    <property type="match status" value="1"/>
</dbReference>
<feature type="domain" description="Glycosyl transferase family 1" evidence="3">
    <location>
        <begin position="202"/>
        <end position="362"/>
    </location>
</feature>
<reference evidence="5" key="1">
    <citation type="submission" date="2020-07" db="EMBL/GenBank/DDBJ databases">
        <authorList>
            <person name="Pettersson B.M.F."/>
            <person name="Behra P.R.K."/>
            <person name="Ramesh M."/>
            <person name="Das S."/>
            <person name="Dasgupta S."/>
            <person name="Kirsebom L.A."/>
        </authorList>
    </citation>
    <scope>NUCLEOTIDE SEQUENCE</scope>
    <source>
        <strain evidence="5">DSM 44838</strain>
    </source>
</reference>
<evidence type="ECO:0000259" key="3">
    <source>
        <dbReference type="Pfam" id="PF00534"/>
    </source>
</evidence>
<evidence type="ECO:0000313" key="5">
    <source>
        <dbReference type="EMBL" id="MCV7421261.1"/>
    </source>
</evidence>
<keyword evidence="2" id="KW-0808">Transferase</keyword>
<dbReference type="EMBL" id="JACKVK010000008">
    <property type="protein sequence ID" value="MCV7421261.1"/>
    <property type="molecule type" value="Genomic_DNA"/>
</dbReference>
<evidence type="ECO:0000256" key="2">
    <source>
        <dbReference type="ARBA" id="ARBA00022679"/>
    </source>
</evidence>
<reference evidence="5" key="2">
    <citation type="journal article" date="2022" name="BMC Genomics">
        <title>Comparative genome analysis of mycobacteria focusing on tRNA and non-coding RNA.</title>
        <authorList>
            <person name="Behra P.R.K."/>
            <person name="Pettersson B.M.F."/>
            <person name="Ramesh M."/>
            <person name="Das S."/>
            <person name="Dasgupta S."/>
            <person name="Kirsebom L.A."/>
        </authorList>
    </citation>
    <scope>NUCLEOTIDE SEQUENCE</scope>
    <source>
        <strain evidence="5">DSM 44838</strain>
    </source>
</reference>
<dbReference type="RefSeq" id="WP_263996037.1">
    <property type="nucleotide sequence ID" value="NZ_JACKVK010000008.1"/>
</dbReference>
<dbReference type="PANTHER" id="PTHR45947">
    <property type="entry name" value="SULFOQUINOVOSYL TRANSFERASE SQD2"/>
    <property type="match status" value="1"/>
</dbReference>
<proteinExistence type="predicted"/>
<comment type="caution">
    <text evidence="5">The sequence shown here is derived from an EMBL/GenBank/DDBJ whole genome shotgun (WGS) entry which is preliminary data.</text>
</comment>
<dbReference type="PANTHER" id="PTHR45947:SF3">
    <property type="entry name" value="SULFOQUINOVOSYL TRANSFERASE SQD2"/>
    <property type="match status" value="1"/>
</dbReference>
<dbReference type="InterPro" id="IPR028098">
    <property type="entry name" value="Glyco_trans_4-like_N"/>
</dbReference>
<name>A0A9X2Z1M0_9MYCO</name>
<gene>
    <name evidence="5" type="ORF">H7K45_11980</name>
</gene>